<name>A0ABV7D7N8_9PROT</name>
<feature type="signal peptide" evidence="1">
    <location>
        <begin position="1"/>
        <end position="21"/>
    </location>
</feature>
<keyword evidence="1" id="KW-0732">Signal</keyword>
<proteinExistence type="predicted"/>
<evidence type="ECO:0000313" key="2">
    <source>
        <dbReference type="EMBL" id="MFC3052647.1"/>
    </source>
</evidence>
<comment type="caution">
    <text evidence="2">The sequence shown here is derived from an EMBL/GenBank/DDBJ whole genome shotgun (WGS) entry which is preliminary data.</text>
</comment>
<evidence type="ECO:0000313" key="3">
    <source>
        <dbReference type="Proteomes" id="UP001595444"/>
    </source>
</evidence>
<sequence>MVKLLVVFVWASVSFSGALQAENSVKASRLGDSVFRDVWHAILDKAGIEAEMIAATRDIRRDMFARGELVLDCCSVPAWRSRPEEVAAQLWSEPFFYTADHLILHKDRTYDLPNPLDLRSYRVGVVQGFAYAEDTLFGEKVIRPSLADVFQSVVNEEADLTIANHQEFWRRQKLAPKPLVLGPVYHELALMARVHNSRPDLLARVNEAIRELKNTGQITILTGARIRDVSEAE</sequence>
<organism evidence="2 3">
    <name type="scientific">Kordiimonas pumila</name>
    <dbReference type="NCBI Taxonomy" id="2161677"/>
    <lineage>
        <taxon>Bacteria</taxon>
        <taxon>Pseudomonadati</taxon>
        <taxon>Pseudomonadota</taxon>
        <taxon>Alphaproteobacteria</taxon>
        <taxon>Kordiimonadales</taxon>
        <taxon>Kordiimonadaceae</taxon>
        <taxon>Kordiimonas</taxon>
    </lineage>
</organism>
<feature type="chain" id="PRO_5045179965" evidence="1">
    <location>
        <begin position="22"/>
        <end position="233"/>
    </location>
</feature>
<protein>
    <submittedName>
        <fullName evidence="2">Substrate-binding periplasmic protein</fullName>
    </submittedName>
</protein>
<dbReference type="SUPFAM" id="SSF53850">
    <property type="entry name" value="Periplasmic binding protein-like II"/>
    <property type="match status" value="1"/>
</dbReference>
<dbReference type="EMBL" id="JBHRSL010000010">
    <property type="protein sequence ID" value="MFC3052647.1"/>
    <property type="molecule type" value="Genomic_DNA"/>
</dbReference>
<dbReference type="Proteomes" id="UP001595444">
    <property type="component" value="Unassembled WGS sequence"/>
</dbReference>
<dbReference type="RefSeq" id="WP_194213699.1">
    <property type="nucleotide sequence ID" value="NZ_CP061205.1"/>
</dbReference>
<dbReference type="Gene3D" id="3.40.190.10">
    <property type="entry name" value="Periplasmic binding protein-like II"/>
    <property type="match status" value="2"/>
</dbReference>
<accession>A0ABV7D7N8</accession>
<keyword evidence="3" id="KW-1185">Reference proteome</keyword>
<gene>
    <name evidence="2" type="ORF">ACFOKA_12100</name>
</gene>
<evidence type="ECO:0000256" key="1">
    <source>
        <dbReference type="SAM" id="SignalP"/>
    </source>
</evidence>
<reference evidence="3" key="1">
    <citation type="journal article" date="2019" name="Int. J. Syst. Evol. Microbiol.">
        <title>The Global Catalogue of Microorganisms (GCM) 10K type strain sequencing project: providing services to taxonomists for standard genome sequencing and annotation.</title>
        <authorList>
            <consortium name="The Broad Institute Genomics Platform"/>
            <consortium name="The Broad Institute Genome Sequencing Center for Infectious Disease"/>
            <person name="Wu L."/>
            <person name="Ma J."/>
        </authorList>
    </citation>
    <scope>NUCLEOTIDE SEQUENCE [LARGE SCALE GENOMIC DNA]</scope>
    <source>
        <strain evidence="3">KCTC 62164</strain>
    </source>
</reference>